<dbReference type="RefSeq" id="WP_133108068.1">
    <property type="nucleotide sequence ID" value="NZ_SMNA01000006.1"/>
</dbReference>
<gene>
    <name evidence="1" type="ORF">EXU48_12775</name>
</gene>
<sequence length="423" mass="45776">MSGHAEAMTERLPTLYRDGDLVRGLAEVIGLQLEILDSEARIVQRAHWFDATVERAEAAALGALLGIGAEPWQTLGEYRAWFHALRTARVRDGAVTGAALRRFVTMFAEAFERTNRLEALGPFDAWPPAAVRRGHAFVENPPTSNAARFGGDAAEPLTRQAVTNTGLDAADASILFTGTAVGEYVPVIVNLTTGEALVYLDAVGVGQRLWVYAGDDHTVTAELEQADVTHRMRHVRRVTPGTAWTTDDIGAETRALRLPPGDNDLWFLPVAHFDSPGLDRVLLALADLDLHQGRWDATTFDHALFYQDPGVVIDLTWTETAPAQVRLDLDAGTLLNDSGDTDAALLARAELDTSLGLGVRSLAAAGVRAEVRLRPLHDSQRQLDHLVFVSGRQVSEAGTVGIDRLRDAGGVYGVTGYGDSTYQ</sequence>
<organism evidence="1 2">
    <name type="scientific">Occultella glacieicola</name>
    <dbReference type="NCBI Taxonomy" id="2518684"/>
    <lineage>
        <taxon>Bacteria</taxon>
        <taxon>Bacillati</taxon>
        <taxon>Actinomycetota</taxon>
        <taxon>Actinomycetes</taxon>
        <taxon>Micrococcales</taxon>
        <taxon>Ruaniaceae</taxon>
        <taxon>Occultella</taxon>
    </lineage>
</organism>
<proteinExistence type="predicted"/>
<evidence type="ECO:0000313" key="1">
    <source>
        <dbReference type="EMBL" id="TDE92438.1"/>
    </source>
</evidence>
<protein>
    <submittedName>
        <fullName evidence="1">Uncharacterized protein</fullName>
    </submittedName>
</protein>
<comment type="caution">
    <text evidence="1">The sequence shown here is derived from an EMBL/GenBank/DDBJ whole genome shotgun (WGS) entry which is preliminary data.</text>
</comment>
<reference evidence="1 2" key="1">
    <citation type="submission" date="2019-03" db="EMBL/GenBank/DDBJ databases">
        <title>Genomic features of bacteria from cold environments.</title>
        <authorList>
            <person name="Shen L."/>
        </authorList>
    </citation>
    <scope>NUCLEOTIDE SEQUENCE [LARGE SCALE GENOMIC DNA]</scope>
    <source>
        <strain evidence="2">T3246-1</strain>
    </source>
</reference>
<accession>A0ABY2E3J9</accession>
<dbReference type="Proteomes" id="UP000504882">
    <property type="component" value="Unassembled WGS sequence"/>
</dbReference>
<name>A0ABY2E3J9_9MICO</name>
<keyword evidence="2" id="KW-1185">Reference proteome</keyword>
<dbReference type="EMBL" id="SMNA01000006">
    <property type="protein sequence ID" value="TDE92438.1"/>
    <property type="molecule type" value="Genomic_DNA"/>
</dbReference>
<evidence type="ECO:0000313" key="2">
    <source>
        <dbReference type="Proteomes" id="UP000504882"/>
    </source>
</evidence>